<dbReference type="PANTHER" id="PTHR13014">
    <property type="entry name" value="MITOCHONDRIAL 28S RIBOSOMAL PROTEIN S30/P52 PRO-APOTOTIC PROTEIN"/>
    <property type="match status" value="1"/>
</dbReference>
<dbReference type="EMBL" id="JABXBU010000015">
    <property type="protein sequence ID" value="KAF8786876.1"/>
    <property type="molecule type" value="Genomic_DNA"/>
</dbReference>
<accession>A0A8T0F6S3</accession>
<dbReference type="GO" id="GO:0005762">
    <property type="term" value="C:mitochondrial large ribosomal subunit"/>
    <property type="evidence" value="ECO:0007669"/>
    <property type="project" value="TreeGrafter"/>
</dbReference>
<name>A0A8T0F6S3_ARGBR</name>
<reference evidence="5" key="1">
    <citation type="journal article" date="2020" name="bioRxiv">
        <title>Chromosome-level reference genome of the European wasp spider Argiope bruennichi: a resource for studies on range expansion and evolutionary adaptation.</title>
        <authorList>
            <person name="Sheffer M.M."/>
            <person name="Hoppe A."/>
            <person name="Krehenwinkel H."/>
            <person name="Uhl G."/>
            <person name="Kuss A.W."/>
            <person name="Jensen L."/>
            <person name="Jensen C."/>
            <person name="Gillespie R.G."/>
            <person name="Hoff K.J."/>
            <person name="Prost S."/>
        </authorList>
    </citation>
    <scope>NUCLEOTIDE SEQUENCE</scope>
</reference>
<evidence type="ECO:0000256" key="2">
    <source>
        <dbReference type="ARBA" id="ARBA00022980"/>
    </source>
</evidence>
<comment type="caution">
    <text evidence="5">The sequence shown here is derived from an EMBL/GenBank/DDBJ whole genome shotgun (WGS) entry which is preliminary data.</text>
</comment>
<evidence type="ECO:0000256" key="1">
    <source>
        <dbReference type="ARBA" id="ARBA00004173"/>
    </source>
</evidence>
<dbReference type="PANTHER" id="PTHR13014:SF3">
    <property type="entry name" value="LARGE RIBOSOMAL SUBUNIT PROTEIN ML65"/>
    <property type="match status" value="1"/>
</dbReference>
<dbReference type="Pfam" id="PF07147">
    <property type="entry name" value="PDCD9"/>
    <property type="match status" value="1"/>
</dbReference>
<keyword evidence="6" id="KW-1185">Reference proteome</keyword>
<dbReference type="GO" id="GO:0006412">
    <property type="term" value="P:translation"/>
    <property type="evidence" value="ECO:0007669"/>
    <property type="project" value="InterPro"/>
</dbReference>
<evidence type="ECO:0000313" key="6">
    <source>
        <dbReference type="Proteomes" id="UP000807504"/>
    </source>
</evidence>
<protein>
    <submittedName>
        <fullName evidence="5">Uncharacterized protein</fullName>
    </submittedName>
</protein>
<dbReference type="InterPro" id="IPR010793">
    <property type="entry name" value="Ribosomal_mL37/mL65"/>
</dbReference>
<organism evidence="5 6">
    <name type="scientific">Argiope bruennichi</name>
    <name type="common">Wasp spider</name>
    <name type="synonym">Aranea bruennichi</name>
    <dbReference type="NCBI Taxonomy" id="94029"/>
    <lineage>
        <taxon>Eukaryota</taxon>
        <taxon>Metazoa</taxon>
        <taxon>Ecdysozoa</taxon>
        <taxon>Arthropoda</taxon>
        <taxon>Chelicerata</taxon>
        <taxon>Arachnida</taxon>
        <taxon>Araneae</taxon>
        <taxon>Araneomorphae</taxon>
        <taxon>Entelegynae</taxon>
        <taxon>Araneoidea</taxon>
        <taxon>Araneidae</taxon>
        <taxon>Argiope</taxon>
    </lineage>
</organism>
<evidence type="ECO:0000313" key="5">
    <source>
        <dbReference type="EMBL" id="KAF8786876.1"/>
    </source>
</evidence>
<proteinExistence type="predicted"/>
<evidence type="ECO:0000256" key="3">
    <source>
        <dbReference type="ARBA" id="ARBA00023128"/>
    </source>
</evidence>
<comment type="subcellular location">
    <subcellularLocation>
        <location evidence="1">Mitochondrion</location>
    </subcellularLocation>
</comment>
<keyword evidence="3" id="KW-0496">Mitochondrion</keyword>
<gene>
    <name evidence="5" type="ORF">HNY73_008534</name>
</gene>
<keyword evidence="2" id="KW-0689">Ribosomal protein</keyword>
<dbReference type="InterPro" id="IPR039982">
    <property type="entry name" value="Ribosomal_mL65"/>
</dbReference>
<sequence length="342" mass="40641">MVFHFIFRNPLRTTMFYKQLNFSINYINIRLQHQLAEITRQTCEYPPIVDMSEEGQRKHQRQMWYDSIKTMPTVEEKLYELAVQQRLHLKKYFLTCVPSSYTGIFFHQFITRTHLIEGLPDKINDINVEDELSDIKNTFNEVLLNYYHNPWQSQRPKQLSDYLIEKNAGSRLLNQLITQCYKRLASRNDHILESTIQHKPRINSFWWHGGFESEKDKMYERNLAFRYEEFPAFVIRIKKPLSPIVEMNDSLCATSEVINYNYHPDVFGFPSRTDDWLSSIPGFWPGDPNEFPLLQVFTSDKLHPLLMKIEKYDLKKIENSLGLLTSFGYLNTIANYQGILIE</sequence>
<dbReference type="AlphaFoldDB" id="A0A8T0F6S3"/>
<keyword evidence="4" id="KW-0687">Ribonucleoprotein</keyword>
<evidence type="ECO:0000256" key="4">
    <source>
        <dbReference type="ARBA" id="ARBA00023274"/>
    </source>
</evidence>
<reference evidence="5" key="2">
    <citation type="submission" date="2020-06" db="EMBL/GenBank/DDBJ databases">
        <authorList>
            <person name="Sheffer M."/>
        </authorList>
    </citation>
    <scope>NUCLEOTIDE SEQUENCE</scope>
</reference>
<dbReference type="Proteomes" id="UP000807504">
    <property type="component" value="Unassembled WGS sequence"/>
</dbReference>
<dbReference type="GO" id="GO:0003735">
    <property type="term" value="F:structural constituent of ribosome"/>
    <property type="evidence" value="ECO:0007669"/>
    <property type="project" value="InterPro"/>
</dbReference>